<evidence type="ECO:0000313" key="1">
    <source>
        <dbReference type="EMBL" id="KAL0811667.1"/>
    </source>
</evidence>
<dbReference type="SUPFAM" id="SSF51905">
    <property type="entry name" value="FAD/NAD(P)-binding domain"/>
    <property type="match status" value="1"/>
</dbReference>
<dbReference type="EMBL" id="JBEDNZ010000023">
    <property type="protein sequence ID" value="KAL0811667.1"/>
    <property type="molecule type" value="Genomic_DNA"/>
</dbReference>
<evidence type="ECO:0008006" key="3">
    <source>
        <dbReference type="Google" id="ProtNLM"/>
    </source>
</evidence>
<dbReference type="PANTHER" id="PTHR15192">
    <property type="entry name" value="PROTEIN CBG05349"/>
    <property type="match status" value="1"/>
</dbReference>
<dbReference type="EMBL" id="JBEDNZ010000023">
    <property type="protein sequence ID" value="KAL0811666.1"/>
    <property type="molecule type" value="Genomic_DNA"/>
</dbReference>
<accession>A0ABD0SCT7</accession>
<dbReference type="InterPro" id="IPR029731">
    <property type="entry name" value="OSGIN1/2"/>
</dbReference>
<dbReference type="AlphaFoldDB" id="A0ABD0SCT7"/>
<dbReference type="EMBL" id="JBEDNZ010000023">
    <property type="protein sequence ID" value="KAL0811665.1"/>
    <property type="molecule type" value="Genomic_DNA"/>
</dbReference>
<dbReference type="InterPro" id="IPR036188">
    <property type="entry name" value="FAD/NAD-bd_sf"/>
</dbReference>
<reference evidence="1 2" key="1">
    <citation type="submission" date="2024-06" db="EMBL/GenBank/DDBJ databases">
        <title>A chromosome-level genome assembly of beet webworm, Loxostege sticticalis.</title>
        <authorList>
            <person name="Zhang Y."/>
        </authorList>
    </citation>
    <scope>NUCLEOTIDE SEQUENCE [LARGE SCALE GENOMIC DNA]</scope>
    <source>
        <strain evidence="1">AQ028</strain>
        <tissue evidence="1">Male pupae</tissue>
    </source>
</reference>
<dbReference type="Proteomes" id="UP001549921">
    <property type="component" value="Unassembled WGS sequence"/>
</dbReference>
<comment type="caution">
    <text evidence="1">The sequence shown here is derived from an EMBL/GenBank/DDBJ whole genome shotgun (WGS) entry which is preliminary data.</text>
</comment>
<gene>
    <name evidence="1" type="ORF">ABMA28_009115</name>
</gene>
<dbReference type="PANTHER" id="PTHR15192:SF8">
    <property type="entry name" value="FAD_NAD(P)-BINDING DOMAIN-CONTAINING PROTEIN"/>
    <property type="match status" value="1"/>
</dbReference>
<name>A0ABD0SCT7_LOXSC</name>
<evidence type="ECO:0000313" key="2">
    <source>
        <dbReference type="Proteomes" id="UP001549921"/>
    </source>
</evidence>
<proteinExistence type="predicted"/>
<dbReference type="Gene3D" id="3.50.50.60">
    <property type="entry name" value="FAD/NAD(P)-binding domain"/>
    <property type="match status" value="1"/>
</dbReference>
<sequence>MRDTMKSCQHTLSNDIVYKEVVVIGNGPSGMVTSFMLAGNVPYLKPVPEDLPIDEMLRARLSNLPEGQSLYETDLLELAEGLEGRSQNPIPLLLDNLQRPCADLGIQADPLIEWKYDVEKQIDHVVLGRGPPGGAWHTFPCGVRTLSPGAWLALPPHTAAGPGRLPARAVADYCTRYVRACKLQRYFRSGVVVSSVTRAPRVPAPPCAPCCPLQANFWVSGYDMSEGRPFRYACSRIVLATGAGDRPNTLEPRLAAHALHALSTIERAINVLSSYAEPTNPAHSVLVVGSGVSAADAVCAARARRLRTLHVHRAPPDALARLDPAEYPDYCQVYKMMCDGSKGNYPQYKSFPEHMIIDITPEVNDPAPRGDDYDAVRPKRVRLLNLTTNQVTEVIVSVIAVLIGSKPDLFFLQTNFSLNCIQTDECLKCLEEKHMKKKMEKECFFKNHWLNFKNVLEQGINSCKSRYLNYSEINGNTDTKCELTDCNRRPEKTKCTCNKTEEIIPAKCECQPSNPYSNGIGFGIDPKKPVDGRSNPVAIDKSTHELLNGPKGIYALGPLTADNFVRFIPGGALALVAHIHKDKKSAE</sequence>
<organism evidence="1 2">
    <name type="scientific">Loxostege sticticalis</name>
    <name type="common">Beet webworm moth</name>
    <dbReference type="NCBI Taxonomy" id="481309"/>
    <lineage>
        <taxon>Eukaryota</taxon>
        <taxon>Metazoa</taxon>
        <taxon>Ecdysozoa</taxon>
        <taxon>Arthropoda</taxon>
        <taxon>Hexapoda</taxon>
        <taxon>Insecta</taxon>
        <taxon>Pterygota</taxon>
        <taxon>Neoptera</taxon>
        <taxon>Endopterygota</taxon>
        <taxon>Lepidoptera</taxon>
        <taxon>Glossata</taxon>
        <taxon>Ditrysia</taxon>
        <taxon>Pyraloidea</taxon>
        <taxon>Crambidae</taxon>
        <taxon>Pyraustinae</taxon>
        <taxon>Loxostege</taxon>
    </lineage>
</organism>
<protein>
    <recommendedName>
        <fullName evidence="3">Oxidative stress-induced growth inhibitor 1</fullName>
    </recommendedName>
</protein>